<accession>A0A6J4LXJ4</accession>
<feature type="compositionally biased region" description="Low complexity" evidence="1">
    <location>
        <begin position="7"/>
        <end position="28"/>
    </location>
</feature>
<protein>
    <submittedName>
        <fullName evidence="2">Chemotaxis protein methyltransferase CheR</fullName>
        <ecNumber evidence="2">2.1.1.80</ecNumber>
    </submittedName>
</protein>
<evidence type="ECO:0000256" key="1">
    <source>
        <dbReference type="SAM" id="MobiDB-lite"/>
    </source>
</evidence>
<feature type="non-terminal residue" evidence="2">
    <location>
        <position position="1"/>
    </location>
</feature>
<keyword evidence="2" id="KW-0808">Transferase</keyword>
<evidence type="ECO:0000313" key="2">
    <source>
        <dbReference type="EMBL" id="CAA9344140.1"/>
    </source>
</evidence>
<feature type="compositionally biased region" description="Basic and acidic residues" evidence="1">
    <location>
        <begin position="74"/>
        <end position="83"/>
    </location>
</feature>
<feature type="non-terminal residue" evidence="2">
    <location>
        <position position="269"/>
    </location>
</feature>
<gene>
    <name evidence="2" type="ORF">AVDCRST_MAG68-3206</name>
</gene>
<organism evidence="2">
    <name type="scientific">uncultured Gemmatimonadota bacterium</name>
    <dbReference type="NCBI Taxonomy" id="203437"/>
    <lineage>
        <taxon>Bacteria</taxon>
        <taxon>Pseudomonadati</taxon>
        <taxon>Gemmatimonadota</taxon>
        <taxon>environmental samples</taxon>
    </lineage>
</organism>
<dbReference type="GO" id="GO:0008983">
    <property type="term" value="F:protein-glutamate O-methyltransferase activity"/>
    <property type="evidence" value="ECO:0007669"/>
    <property type="project" value="UniProtKB-EC"/>
</dbReference>
<reference evidence="2" key="1">
    <citation type="submission" date="2020-02" db="EMBL/GenBank/DDBJ databases">
        <authorList>
            <person name="Meier V. D."/>
        </authorList>
    </citation>
    <scope>NUCLEOTIDE SEQUENCE</scope>
    <source>
        <strain evidence="2">AVDCRST_MAG68</strain>
    </source>
</reference>
<proteinExistence type="predicted"/>
<feature type="region of interest" description="Disordered" evidence="1">
    <location>
        <begin position="1"/>
        <end position="109"/>
    </location>
</feature>
<feature type="compositionally biased region" description="Basic and acidic residues" evidence="1">
    <location>
        <begin position="35"/>
        <end position="50"/>
    </location>
</feature>
<feature type="compositionally biased region" description="Polar residues" evidence="1">
    <location>
        <begin position="259"/>
        <end position="269"/>
    </location>
</feature>
<feature type="region of interest" description="Disordered" evidence="1">
    <location>
        <begin position="213"/>
        <end position="269"/>
    </location>
</feature>
<name>A0A6J4LXJ4_9BACT</name>
<keyword evidence="2" id="KW-0489">Methyltransferase</keyword>
<dbReference type="GO" id="GO:0032259">
    <property type="term" value="P:methylation"/>
    <property type="evidence" value="ECO:0007669"/>
    <property type="project" value="UniProtKB-KW"/>
</dbReference>
<dbReference type="AlphaFoldDB" id="A0A6J4LXJ4"/>
<dbReference type="EC" id="2.1.1.80" evidence="2"/>
<sequence length="269" mass="27403">GGRRRGAGAAQAQDRAGAGLQLPVLQGQVPPPPHRGADARARAAELRGVRDAAGPGAGGVRLPPGHAHHQRHQVLPEHRDVERGGAAGGAAALRGARARARVERGVGQRRGGVHHLHPAARVGGAEREDGRAVAAAHHGDGHRPALAGNGGAGRVPRALPHRDAGGDQGALVLARAPFPHPRRRAKGGVVHAARPDLRRAGGGAVADLLQERGDLLRPRDPGAPVQALLRRAGPRGVPGAGQGGDADRGGAHAVPLDQQPRTDLSASRM</sequence>
<dbReference type="EMBL" id="CADCTW010000152">
    <property type="protein sequence ID" value="CAA9344140.1"/>
    <property type="molecule type" value="Genomic_DNA"/>
</dbReference>